<sequence>MTISELKSIGGCGVGFTLDASKYSTLDLISIAEEIKGTMTLKNASIKSALDLKSIADINPEKIVFDFT</sequence>
<dbReference type="RefSeq" id="WP_114643457.1">
    <property type="nucleotide sequence ID" value="NZ_JAACIO010000033.1"/>
</dbReference>
<name>A0ABX9KDQ9_9FUSO</name>
<accession>A0ABX9KDQ9</accession>
<comment type="caution">
    <text evidence="1">The sequence shown here is derived from an EMBL/GenBank/DDBJ whole genome shotgun (WGS) entry which is preliminary data.</text>
</comment>
<organism evidence="1 2">
    <name type="scientific">Psychrilyobacter piezotolerans</name>
    <dbReference type="NCBI Taxonomy" id="2293438"/>
    <lineage>
        <taxon>Bacteria</taxon>
        <taxon>Fusobacteriati</taxon>
        <taxon>Fusobacteriota</taxon>
        <taxon>Fusobacteriia</taxon>
        <taxon>Fusobacteriales</taxon>
        <taxon>Fusobacteriaceae</taxon>
        <taxon>Psychrilyobacter</taxon>
    </lineage>
</organism>
<evidence type="ECO:0000313" key="2">
    <source>
        <dbReference type="Proteomes" id="UP000263486"/>
    </source>
</evidence>
<dbReference type="EMBL" id="QUAJ01000034">
    <property type="protein sequence ID" value="REI39706.1"/>
    <property type="molecule type" value="Genomic_DNA"/>
</dbReference>
<protein>
    <submittedName>
        <fullName evidence="1">Uncharacterized protein</fullName>
    </submittedName>
</protein>
<evidence type="ECO:0000313" key="1">
    <source>
        <dbReference type="EMBL" id="REI39706.1"/>
    </source>
</evidence>
<keyword evidence="2" id="KW-1185">Reference proteome</keyword>
<gene>
    <name evidence="1" type="ORF">DYH56_13770</name>
</gene>
<dbReference type="Proteomes" id="UP000263486">
    <property type="component" value="Unassembled WGS sequence"/>
</dbReference>
<reference evidence="1 2" key="1">
    <citation type="submission" date="2018-08" db="EMBL/GenBank/DDBJ databases">
        <title>Draft genome sequence of Psychrilyobacter sp. strain SD5 isolated from Black Sea water.</title>
        <authorList>
            <person name="Yadav S."/>
            <person name="Villanueva L."/>
            <person name="Damste J.S.S."/>
        </authorList>
    </citation>
    <scope>NUCLEOTIDE SEQUENCE [LARGE SCALE GENOMIC DNA]</scope>
    <source>
        <strain evidence="1 2">SD5</strain>
    </source>
</reference>
<proteinExistence type="predicted"/>